<gene>
    <name evidence="4" type="primary">NRL</name>
</gene>
<dbReference type="PANTHER" id="PTHR10129">
    <property type="entry name" value="TRANSCRIPTION FACTOR MAF"/>
    <property type="match status" value="1"/>
</dbReference>
<dbReference type="RefSeq" id="XP_014381666.2">
    <property type="nucleotide sequence ID" value="XM_014526180.2"/>
</dbReference>
<dbReference type="Pfam" id="PF08383">
    <property type="entry name" value="Maf_N"/>
    <property type="match status" value="1"/>
</dbReference>
<protein>
    <submittedName>
        <fullName evidence="4">Neural retina-specific leucine zipper protein</fullName>
    </submittedName>
</protein>
<dbReference type="PANTHER" id="PTHR10129:SF24">
    <property type="entry name" value="NEURAL RETINA-SPECIFIC LEUCINE ZIPPER PROTEIN"/>
    <property type="match status" value="1"/>
</dbReference>
<keyword evidence="3" id="KW-1185">Reference proteome</keyword>
<dbReference type="eggNOG" id="KOG4196">
    <property type="taxonomic scope" value="Eukaryota"/>
</dbReference>
<dbReference type="KEGG" id="asn:102384728"/>
<dbReference type="CTD" id="4901"/>
<dbReference type="InParanoid" id="A0A1U8DMW7"/>
<dbReference type="GO" id="GO:0005634">
    <property type="term" value="C:nucleus"/>
    <property type="evidence" value="ECO:0007669"/>
    <property type="project" value="TreeGrafter"/>
</dbReference>
<evidence type="ECO:0000259" key="2">
    <source>
        <dbReference type="Pfam" id="PF08383"/>
    </source>
</evidence>
<dbReference type="InterPro" id="IPR024874">
    <property type="entry name" value="Transcription_factor_Maf_fam"/>
</dbReference>
<feature type="region of interest" description="Disordered" evidence="1">
    <location>
        <begin position="30"/>
        <end position="66"/>
    </location>
</feature>
<dbReference type="InterPro" id="IPR013592">
    <property type="entry name" value="Maf_TF_N"/>
</dbReference>
<evidence type="ECO:0000313" key="3">
    <source>
        <dbReference type="Proteomes" id="UP000189705"/>
    </source>
</evidence>
<dbReference type="AlphaFoldDB" id="A0A1U8DMW7"/>
<dbReference type="GO" id="GO:0000981">
    <property type="term" value="F:DNA-binding transcription factor activity, RNA polymerase II-specific"/>
    <property type="evidence" value="ECO:0007669"/>
    <property type="project" value="TreeGrafter"/>
</dbReference>
<dbReference type="GeneID" id="102384728"/>
<name>A0A1U8DMW7_ALLSI</name>
<dbReference type="Proteomes" id="UP000189705">
    <property type="component" value="Unplaced"/>
</dbReference>
<accession>A0A1U8DMW7</accession>
<dbReference type="STRING" id="38654.A0A1U8DMW7"/>
<organism evidence="3 4">
    <name type="scientific">Alligator sinensis</name>
    <name type="common">Chinese alligator</name>
    <dbReference type="NCBI Taxonomy" id="38654"/>
    <lineage>
        <taxon>Eukaryota</taxon>
        <taxon>Metazoa</taxon>
        <taxon>Chordata</taxon>
        <taxon>Craniata</taxon>
        <taxon>Vertebrata</taxon>
        <taxon>Euteleostomi</taxon>
        <taxon>Archelosauria</taxon>
        <taxon>Archosauria</taxon>
        <taxon>Crocodylia</taxon>
        <taxon>Alligatoridae</taxon>
        <taxon>Alligatorinae</taxon>
        <taxon>Alligator</taxon>
    </lineage>
</organism>
<evidence type="ECO:0000313" key="4">
    <source>
        <dbReference type="RefSeq" id="XP_014381666.2"/>
    </source>
</evidence>
<sequence>MAGPLGELPASPLALEYLNDFDLLKFEVKREPGGGGASLGSSPCSSVPPSPTLSDPGPGGAEMGADPRGALEELYWMAALHQQGASGEGPGLSPEEAVEALLAGEAMYRGPGALPHPPAYVGPPQHPC</sequence>
<evidence type="ECO:0000256" key="1">
    <source>
        <dbReference type="SAM" id="MobiDB-lite"/>
    </source>
</evidence>
<dbReference type="GO" id="GO:0000978">
    <property type="term" value="F:RNA polymerase II cis-regulatory region sequence-specific DNA binding"/>
    <property type="evidence" value="ECO:0007669"/>
    <property type="project" value="TreeGrafter"/>
</dbReference>
<reference evidence="4" key="1">
    <citation type="submission" date="2025-08" db="UniProtKB">
        <authorList>
            <consortium name="RefSeq"/>
        </authorList>
    </citation>
    <scope>IDENTIFICATION</scope>
</reference>
<feature type="domain" description="Maf transcription factor N-terminal" evidence="2">
    <location>
        <begin position="70"/>
        <end position="102"/>
    </location>
</feature>
<proteinExistence type="predicted"/>